<name>B2KEN6_ELUMP</name>
<evidence type="ECO:0000256" key="1">
    <source>
        <dbReference type="SAM" id="SignalP"/>
    </source>
</evidence>
<reference evidence="2 3" key="1">
    <citation type="journal article" date="2009" name="Appl. Environ. Microbiol.">
        <title>Genomic analysis of 'Elusimicrobium minutum,' the first cultivated representative of the phylum 'Elusimicrobia' (formerly termite group 1).</title>
        <authorList>
            <person name="Herlemann D.P.R."/>
            <person name="Geissinger O."/>
            <person name="Ikeda-Ohtsubo W."/>
            <person name="Kunin V."/>
            <person name="Sun H."/>
            <person name="Lapidus A."/>
            <person name="Hugenholtz P."/>
            <person name="Brune A."/>
        </authorList>
    </citation>
    <scope>NUCLEOTIDE SEQUENCE [LARGE SCALE GENOMIC DNA]</scope>
    <source>
        <strain evidence="2 3">Pei191</strain>
    </source>
</reference>
<feature type="signal peptide" evidence="1">
    <location>
        <begin position="1"/>
        <end position="19"/>
    </location>
</feature>
<dbReference type="KEGG" id="emi:Emin_1433"/>
<sequence length="201" mass="20517">MKKIILAALLALFSATCFSQGITTPFKIAFFGNGTRTDSLPYNVNTVMGLDIGILGTTTPHVFGLQIGALSAVSDDLWGIQAAGLGAKGDVKGLQISPCVSGDVTGVSAGLLNLNYTVGLDLALAKGSSGATAGVLVSGLSFSESVTGLHIGLVNLNYGEMTGLQIGIVNYAKTLKGVQIGVVNIAYNGVLPFMAGANFRF</sequence>
<proteinExistence type="predicted"/>
<dbReference type="NCBIfam" id="NF047436">
    <property type="entry name" value="LA_2272_repeat"/>
    <property type="match status" value="2"/>
</dbReference>
<evidence type="ECO:0000313" key="2">
    <source>
        <dbReference type="EMBL" id="ACC98982.1"/>
    </source>
</evidence>
<evidence type="ECO:0008006" key="4">
    <source>
        <dbReference type="Google" id="ProtNLM"/>
    </source>
</evidence>
<dbReference type="STRING" id="445932.Emin_1433"/>
<dbReference type="EMBL" id="CP001055">
    <property type="protein sequence ID" value="ACC98982.1"/>
    <property type="molecule type" value="Genomic_DNA"/>
</dbReference>
<dbReference type="AlphaFoldDB" id="B2KEN6"/>
<protein>
    <recommendedName>
        <fullName evidence="4">Outer membrane protein beta-barrel domain-containing protein</fullName>
    </recommendedName>
</protein>
<gene>
    <name evidence="2" type="ordered locus">Emin_1433</name>
</gene>
<dbReference type="OrthoDB" id="92679at2"/>
<organism evidence="2 3">
    <name type="scientific">Elusimicrobium minutum (strain Pei191)</name>
    <dbReference type="NCBI Taxonomy" id="445932"/>
    <lineage>
        <taxon>Bacteria</taxon>
        <taxon>Pseudomonadati</taxon>
        <taxon>Elusimicrobiota</taxon>
        <taxon>Elusimicrobia</taxon>
        <taxon>Elusimicrobiales</taxon>
        <taxon>Elusimicrobiaceae</taxon>
        <taxon>Elusimicrobium</taxon>
    </lineage>
</organism>
<dbReference type="RefSeq" id="WP_012415597.1">
    <property type="nucleotide sequence ID" value="NC_010644.1"/>
</dbReference>
<accession>B2KEN6</accession>
<dbReference type="InterPro" id="IPR058093">
    <property type="entry name" value="LA_2272-like"/>
</dbReference>
<keyword evidence="3" id="KW-1185">Reference proteome</keyword>
<evidence type="ECO:0000313" key="3">
    <source>
        <dbReference type="Proteomes" id="UP000001029"/>
    </source>
</evidence>
<keyword evidence="1" id="KW-0732">Signal</keyword>
<dbReference type="Proteomes" id="UP000001029">
    <property type="component" value="Chromosome"/>
</dbReference>
<dbReference type="HOGENOM" id="CLU_1314427_0_0_0"/>
<feature type="chain" id="PRO_5002779921" description="Outer membrane protein beta-barrel domain-containing protein" evidence="1">
    <location>
        <begin position="20"/>
        <end position="201"/>
    </location>
</feature>